<dbReference type="PANTHER" id="PTHR31672">
    <property type="entry name" value="BNACNNG10540D PROTEIN"/>
    <property type="match status" value="1"/>
</dbReference>
<reference evidence="2 3" key="1">
    <citation type="submission" date="2017-09" db="EMBL/GenBank/DDBJ databases">
        <title>WGS assembly of Aquilegia coerulea Goldsmith.</title>
        <authorList>
            <person name="Hodges S."/>
            <person name="Kramer E."/>
            <person name="Nordborg M."/>
            <person name="Tomkins J."/>
            <person name="Borevitz J."/>
            <person name="Derieg N."/>
            <person name="Yan J."/>
            <person name="Mihaltcheva S."/>
            <person name="Hayes R.D."/>
            <person name="Rokhsar D."/>
        </authorList>
    </citation>
    <scope>NUCLEOTIDE SEQUENCE [LARGE SCALE GENOMIC DNA]</scope>
    <source>
        <strain evidence="3">cv. Goldsmith</strain>
    </source>
</reference>
<keyword evidence="3" id="KW-1185">Reference proteome</keyword>
<sequence>MATVELPMEMVMEILSWLPVKFLFQLKCISKTWLRLITYDSNFSKLHINHQLIINPNPSILYTYEQALKCTNKIRYYHRYAADYTAIDKANVYEFPGKKCYNQPYELFGICNGLLCLSNSSPENYSTVYLWNPLTSDRIAIQCSRIPSCYANRGGIGKYIVTNTLFGFGYHQGIDEYKVIRIVSSSPVQSDCPSHVSVYTLGAHSWWRTLPDISYAISFADNDQYETTALVNGALHWFATRPGTLKRDVIVSFDLKDEVFREIPQPKDINFKHKRKVREMSGLLCMPSFAYRYLHIWVLKEYGVPESWTKQHTIIRRDIPGLTGLPRICVANNGEIIICRKHGKYILYDPKTKSMKPFHSGFSSNDAHRFTGSLVSPTVITRLGQRKRKEVA</sequence>
<dbReference type="STRING" id="218851.A0A2G5CTL9"/>
<dbReference type="NCBIfam" id="TIGR01640">
    <property type="entry name" value="F_box_assoc_1"/>
    <property type="match status" value="1"/>
</dbReference>
<gene>
    <name evidence="2" type="ORF">AQUCO_03700130v1</name>
</gene>
<dbReference type="PANTHER" id="PTHR31672:SF13">
    <property type="entry name" value="F-BOX PROTEIN CPR30-LIKE"/>
    <property type="match status" value="1"/>
</dbReference>
<evidence type="ECO:0000313" key="3">
    <source>
        <dbReference type="Proteomes" id="UP000230069"/>
    </source>
</evidence>
<dbReference type="SMART" id="SM00256">
    <property type="entry name" value="FBOX"/>
    <property type="match status" value="1"/>
</dbReference>
<dbReference type="SUPFAM" id="SSF81383">
    <property type="entry name" value="F-box domain"/>
    <property type="match status" value="1"/>
</dbReference>
<dbReference type="InterPro" id="IPR001810">
    <property type="entry name" value="F-box_dom"/>
</dbReference>
<dbReference type="EMBL" id="KZ305054">
    <property type="protein sequence ID" value="PIA34625.1"/>
    <property type="molecule type" value="Genomic_DNA"/>
</dbReference>
<protein>
    <recommendedName>
        <fullName evidence="1">F-box domain-containing protein</fullName>
    </recommendedName>
</protein>
<dbReference type="Gene3D" id="1.20.1280.50">
    <property type="match status" value="1"/>
</dbReference>
<organism evidence="2 3">
    <name type="scientific">Aquilegia coerulea</name>
    <name type="common">Rocky mountain columbine</name>
    <dbReference type="NCBI Taxonomy" id="218851"/>
    <lineage>
        <taxon>Eukaryota</taxon>
        <taxon>Viridiplantae</taxon>
        <taxon>Streptophyta</taxon>
        <taxon>Embryophyta</taxon>
        <taxon>Tracheophyta</taxon>
        <taxon>Spermatophyta</taxon>
        <taxon>Magnoliopsida</taxon>
        <taxon>Ranunculales</taxon>
        <taxon>Ranunculaceae</taxon>
        <taxon>Thalictroideae</taxon>
        <taxon>Aquilegia</taxon>
    </lineage>
</organism>
<evidence type="ECO:0000259" key="1">
    <source>
        <dbReference type="PROSITE" id="PS50181"/>
    </source>
</evidence>
<dbReference type="OrthoDB" id="610337at2759"/>
<evidence type="ECO:0000313" key="2">
    <source>
        <dbReference type="EMBL" id="PIA34625.1"/>
    </source>
</evidence>
<name>A0A2G5CTL9_AQUCA</name>
<dbReference type="InterPro" id="IPR050796">
    <property type="entry name" value="SCF_F-box_component"/>
</dbReference>
<accession>A0A2G5CTL9</accession>
<dbReference type="InterPro" id="IPR036047">
    <property type="entry name" value="F-box-like_dom_sf"/>
</dbReference>
<dbReference type="Proteomes" id="UP000230069">
    <property type="component" value="Unassembled WGS sequence"/>
</dbReference>
<proteinExistence type="predicted"/>
<dbReference type="Pfam" id="PF08268">
    <property type="entry name" value="FBA_3"/>
    <property type="match status" value="1"/>
</dbReference>
<dbReference type="Pfam" id="PF00646">
    <property type="entry name" value="F-box"/>
    <property type="match status" value="1"/>
</dbReference>
<dbReference type="InterPro" id="IPR013187">
    <property type="entry name" value="F-box-assoc_dom_typ3"/>
</dbReference>
<dbReference type="PROSITE" id="PS50181">
    <property type="entry name" value="FBOX"/>
    <property type="match status" value="1"/>
</dbReference>
<dbReference type="AlphaFoldDB" id="A0A2G5CTL9"/>
<dbReference type="InParanoid" id="A0A2G5CTL9"/>
<dbReference type="FunCoup" id="A0A2G5CTL9">
    <property type="interactions" value="22"/>
</dbReference>
<dbReference type="InterPro" id="IPR017451">
    <property type="entry name" value="F-box-assoc_interact_dom"/>
</dbReference>
<feature type="domain" description="F-box" evidence="1">
    <location>
        <begin position="1"/>
        <end position="46"/>
    </location>
</feature>